<sequence length="316" mass="34980">MDTLTLRGTLEGHGNWVTAIATTSEAPDMVLSASRDKSVIVWNLTRDELNYGVPRKSLLGHSHFVEDLAISSDGQFALSASWDHTLRLWDLTTGTTTRSFVGHTNDVLSVSFSADNRQIVSGSRDKSIKLWNTLGECKYNITEDGHSEWVSCVRFSPNPANPLIVSGGWDKLVKVWDLTKMKLRTNFIGHNGYVNTVTISPDGSLCASAGKDGVVMLWDLNEAKHLYSLEAGSLVHALTFSPNRYWLCAATATGIKIWDLESKSLVDELRPEFPQLGKRKNPDPDCLSVCWSSDGATLFSGYSDNIIRVWQVTRTL</sequence>
<gene>
    <name evidence="5" type="primary">PARPA_01430.1 scaffold 1359</name>
</gene>
<reference evidence="5 6" key="1">
    <citation type="submission" date="2014-09" db="EMBL/GenBank/DDBJ databases">
        <authorList>
            <person name="Ellenberger Sabrina"/>
        </authorList>
    </citation>
    <scope>NUCLEOTIDE SEQUENCE [LARGE SCALE GENOMIC DNA]</scope>
    <source>
        <strain evidence="5 6">CBS 412.66</strain>
    </source>
</reference>
<dbReference type="STRING" id="35722.A0A0B7MQ97"/>
<accession>A0A0B7MQ97</accession>
<dbReference type="GO" id="GO:0007165">
    <property type="term" value="P:signal transduction"/>
    <property type="evidence" value="ECO:0007669"/>
    <property type="project" value="UniProtKB-ARBA"/>
</dbReference>
<feature type="repeat" description="WD" evidence="4">
    <location>
        <begin position="100"/>
        <end position="132"/>
    </location>
</feature>
<feature type="repeat" description="WD" evidence="4">
    <location>
        <begin position="58"/>
        <end position="99"/>
    </location>
</feature>
<evidence type="ECO:0000256" key="1">
    <source>
        <dbReference type="ARBA" id="ARBA00007253"/>
    </source>
</evidence>
<dbReference type="OrthoDB" id="7875889at2759"/>
<dbReference type="PROSITE" id="PS00678">
    <property type="entry name" value="WD_REPEATS_1"/>
    <property type="match status" value="4"/>
</dbReference>
<keyword evidence="3" id="KW-0677">Repeat</keyword>
<dbReference type="InterPro" id="IPR015943">
    <property type="entry name" value="WD40/YVTN_repeat-like_dom_sf"/>
</dbReference>
<keyword evidence="2 4" id="KW-0853">WD repeat</keyword>
<evidence type="ECO:0000256" key="3">
    <source>
        <dbReference type="ARBA" id="ARBA00022737"/>
    </source>
</evidence>
<dbReference type="InterPro" id="IPR045223">
    <property type="entry name" value="RACK1-like"/>
</dbReference>
<dbReference type="GO" id="GO:0045182">
    <property type="term" value="F:translation regulator activity"/>
    <property type="evidence" value="ECO:0007669"/>
    <property type="project" value="InterPro"/>
</dbReference>
<feature type="repeat" description="WD" evidence="4">
    <location>
        <begin position="288"/>
        <end position="316"/>
    </location>
</feature>
<dbReference type="FunFam" id="2.130.10.10:FF:000039">
    <property type="entry name" value="Guanine nucleotide-binding protein subunit beta-like protein"/>
    <property type="match status" value="1"/>
</dbReference>
<keyword evidence="6" id="KW-1185">Reference proteome</keyword>
<dbReference type="PANTHER" id="PTHR19868">
    <property type="entry name" value="RECEPTOR FOR ACTIVATED PROTEIN KINASE C RACK1"/>
    <property type="match status" value="1"/>
</dbReference>
<dbReference type="EMBL" id="LN719426">
    <property type="protein sequence ID" value="CEP08121.1"/>
    <property type="molecule type" value="Genomic_DNA"/>
</dbReference>
<dbReference type="GO" id="GO:0043022">
    <property type="term" value="F:ribosome binding"/>
    <property type="evidence" value="ECO:0007669"/>
    <property type="project" value="InterPro"/>
</dbReference>
<proteinExistence type="inferred from homology"/>
<evidence type="ECO:0000313" key="5">
    <source>
        <dbReference type="EMBL" id="CEP08121.1"/>
    </source>
</evidence>
<evidence type="ECO:0000256" key="2">
    <source>
        <dbReference type="ARBA" id="ARBA00022574"/>
    </source>
</evidence>
<protein>
    <submittedName>
        <fullName evidence="5">Uncharacterized protein</fullName>
    </submittedName>
</protein>
<feature type="repeat" description="WD" evidence="4">
    <location>
        <begin position="10"/>
        <end position="52"/>
    </location>
</feature>
<dbReference type="Gene3D" id="2.130.10.10">
    <property type="entry name" value="YVTN repeat-like/Quinoprotein amine dehydrogenase"/>
    <property type="match status" value="1"/>
</dbReference>
<dbReference type="InterPro" id="IPR036322">
    <property type="entry name" value="WD40_repeat_dom_sf"/>
</dbReference>
<evidence type="ECO:0000256" key="4">
    <source>
        <dbReference type="PROSITE-ProRule" id="PRU00221"/>
    </source>
</evidence>
<evidence type="ECO:0000313" key="6">
    <source>
        <dbReference type="Proteomes" id="UP000054107"/>
    </source>
</evidence>
<feature type="repeat" description="WD" evidence="4">
    <location>
        <begin position="143"/>
        <end position="186"/>
    </location>
</feature>
<dbReference type="SUPFAM" id="SSF50978">
    <property type="entry name" value="WD40 repeat-like"/>
    <property type="match status" value="1"/>
</dbReference>
<dbReference type="SMART" id="SM00320">
    <property type="entry name" value="WD40"/>
    <property type="match status" value="7"/>
</dbReference>
<dbReference type="InterPro" id="IPR001680">
    <property type="entry name" value="WD40_rpt"/>
</dbReference>
<name>A0A0B7MQ97_9FUNG</name>
<dbReference type="PRINTS" id="PR00320">
    <property type="entry name" value="GPROTEINBRPT"/>
</dbReference>
<feature type="repeat" description="WD" evidence="4">
    <location>
        <begin position="187"/>
        <end position="228"/>
    </location>
</feature>
<dbReference type="PROSITE" id="PS50294">
    <property type="entry name" value="WD_REPEATS_REGION"/>
    <property type="match status" value="6"/>
</dbReference>
<dbReference type="Proteomes" id="UP000054107">
    <property type="component" value="Unassembled WGS sequence"/>
</dbReference>
<dbReference type="InterPro" id="IPR019775">
    <property type="entry name" value="WD40_repeat_CS"/>
</dbReference>
<dbReference type="Pfam" id="PF00400">
    <property type="entry name" value="WD40"/>
    <property type="match status" value="7"/>
</dbReference>
<dbReference type="InterPro" id="IPR020472">
    <property type="entry name" value="WD40_PAC1"/>
</dbReference>
<dbReference type="PROSITE" id="PS50082">
    <property type="entry name" value="WD_REPEATS_2"/>
    <property type="match status" value="6"/>
</dbReference>
<organism evidence="5 6">
    <name type="scientific">Parasitella parasitica</name>
    <dbReference type="NCBI Taxonomy" id="35722"/>
    <lineage>
        <taxon>Eukaryota</taxon>
        <taxon>Fungi</taxon>
        <taxon>Fungi incertae sedis</taxon>
        <taxon>Mucoromycota</taxon>
        <taxon>Mucoromycotina</taxon>
        <taxon>Mucoromycetes</taxon>
        <taxon>Mucorales</taxon>
        <taxon>Mucorineae</taxon>
        <taxon>Mucoraceae</taxon>
        <taxon>Parasitella</taxon>
    </lineage>
</organism>
<dbReference type="CDD" id="cd00200">
    <property type="entry name" value="WD40"/>
    <property type="match status" value="1"/>
</dbReference>
<dbReference type="AlphaFoldDB" id="A0A0B7MQ97"/>
<comment type="similarity">
    <text evidence="1">Belongs to the WD repeat G protein beta family. Ribosomal protein RACK1 subfamily.</text>
</comment>